<dbReference type="Proteomes" id="UP001206595">
    <property type="component" value="Unassembled WGS sequence"/>
</dbReference>
<dbReference type="RefSeq" id="XP_051444753.1">
    <property type="nucleotide sequence ID" value="XM_051588882.1"/>
</dbReference>
<name>A0AAD5HE71_UMBRA</name>
<reference evidence="2" key="2">
    <citation type="journal article" date="2022" name="Proc. Natl. Acad. Sci. U.S.A.">
        <title>Diploid-dominant life cycles characterize the early evolution of Fungi.</title>
        <authorList>
            <person name="Amses K.R."/>
            <person name="Simmons D.R."/>
            <person name="Longcore J.E."/>
            <person name="Mondo S.J."/>
            <person name="Seto K."/>
            <person name="Jeronimo G.H."/>
            <person name="Bonds A.E."/>
            <person name="Quandt C.A."/>
            <person name="Davis W.J."/>
            <person name="Chang Y."/>
            <person name="Federici B.A."/>
            <person name="Kuo A."/>
            <person name="LaButti K."/>
            <person name="Pangilinan J."/>
            <person name="Andreopoulos W."/>
            <person name="Tritt A."/>
            <person name="Riley R."/>
            <person name="Hundley H."/>
            <person name="Johnson J."/>
            <person name="Lipzen A."/>
            <person name="Barry K."/>
            <person name="Lang B.F."/>
            <person name="Cuomo C.A."/>
            <person name="Buchler N.E."/>
            <person name="Grigoriev I.V."/>
            <person name="Spatafora J.W."/>
            <person name="Stajich J.E."/>
            <person name="James T.Y."/>
        </authorList>
    </citation>
    <scope>NUCLEOTIDE SEQUENCE</scope>
    <source>
        <strain evidence="2">AG</strain>
    </source>
</reference>
<evidence type="ECO:0000256" key="1">
    <source>
        <dbReference type="SAM" id="Phobius"/>
    </source>
</evidence>
<dbReference type="AlphaFoldDB" id="A0AAD5HE71"/>
<sequence>MQLTKRAEKAHVAESIVVRTTNFLRVNRAIQPASKKDVTLFRRMQFWSFRKSKDTKVGVVQKSTRLTAQTSILSVTIPIHISGNTLEQIRPFLPSRWQINCLLLLSLLFLLLLLAIVQQVGRTLRLAEIILLGINDLVRCVFSLANRIVGIR</sequence>
<evidence type="ECO:0000313" key="2">
    <source>
        <dbReference type="EMBL" id="KAI8579749.1"/>
    </source>
</evidence>
<feature type="transmembrane region" description="Helical" evidence="1">
    <location>
        <begin position="99"/>
        <end position="117"/>
    </location>
</feature>
<organism evidence="2 3">
    <name type="scientific">Umbelopsis ramanniana AG</name>
    <dbReference type="NCBI Taxonomy" id="1314678"/>
    <lineage>
        <taxon>Eukaryota</taxon>
        <taxon>Fungi</taxon>
        <taxon>Fungi incertae sedis</taxon>
        <taxon>Mucoromycota</taxon>
        <taxon>Mucoromycotina</taxon>
        <taxon>Umbelopsidomycetes</taxon>
        <taxon>Umbelopsidales</taxon>
        <taxon>Umbelopsidaceae</taxon>
        <taxon>Umbelopsis</taxon>
    </lineage>
</organism>
<dbReference type="EMBL" id="MU620917">
    <property type="protein sequence ID" value="KAI8579749.1"/>
    <property type="molecule type" value="Genomic_DNA"/>
</dbReference>
<evidence type="ECO:0000313" key="3">
    <source>
        <dbReference type="Proteomes" id="UP001206595"/>
    </source>
</evidence>
<keyword evidence="1" id="KW-1133">Transmembrane helix</keyword>
<comment type="caution">
    <text evidence="2">The sequence shown here is derived from an EMBL/GenBank/DDBJ whole genome shotgun (WGS) entry which is preliminary data.</text>
</comment>
<dbReference type="GeneID" id="75914227"/>
<protein>
    <submittedName>
        <fullName evidence="2">Uncharacterized protein</fullName>
    </submittedName>
</protein>
<keyword evidence="1" id="KW-0472">Membrane</keyword>
<reference evidence="2" key="1">
    <citation type="submission" date="2021-06" db="EMBL/GenBank/DDBJ databases">
        <authorList>
            <consortium name="DOE Joint Genome Institute"/>
            <person name="Mondo S.J."/>
            <person name="Amses K.R."/>
            <person name="Simmons D.R."/>
            <person name="Longcore J.E."/>
            <person name="Seto K."/>
            <person name="Alves G.H."/>
            <person name="Bonds A.E."/>
            <person name="Quandt C.A."/>
            <person name="Davis W.J."/>
            <person name="Chang Y."/>
            <person name="Letcher P.M."/>
            <person name="Powell M.J."/>
            <person name="Kuo A."/>
            <person name="Labutti K."/>
            <person name="Pangilinan J."/>
            <person name="Andreopoulos W."/>
            <person name="Tritt A."/>
            <person name="Riley R."/>
            <person name="Hundley H."/>
            <person name="Johnson J."/>
            <person name="Lipzen A."/>
            <person name="Barry K."/>
            <person name="Berbee M.L."/>
            <person name="Buchler N.E."/>
            <person name="Grigoriev I.V."/>
            <person name="Spatafora J.W."/>
            <person name="Stajich J.E."/>
            <person name="James T.Y."/>
        </authorList>
    </citation>
    <scope>NUCLEOTIDE SEQUENCE</scope>
    <source>
        <strain evidence="2">AG</strain>
    </source>
</reference>
<proteinExistence type="predicted"/>
<gene>
    <name evidence="2" type="ORF">K450DRAFT_240157</name>
</gene>
<accession>A0AAD5HE71</accession>
<keyword evidence="3" id="KW-1185">Reference proteome</keyword>
<keyword evidence="1" id="KW-0812">Transmembrane</keyword>